<evidence type="ECO:0000313" key="12">
    <source>
        <dbReference type="Proteomes" id="UP000243297"/>
    </source>
</evidence>
<dbReference type="CDD" id="cd02850">
    <property type="entry name" value="E_set_Cellulase_N"/>
    <property type="match status" value="1"/>
</dbReference>
<evidence type="ECO:0000259" key="9">
    <source>
        <dbReference type="Pfam" id="PF00759"/>
    </source>
</evidence>
<comment type="similarity">
    <text evidence="1 6 8">Belongs to the glycosyl hydrolase 9 (cellulase E) family.</text>
</comment>
<dbReference type="EC" id="3.2.1.4" evidence="8"/>
<dbReference type="SUPFAM" id="SSF81296">
    <property type="entry name" value="E set domains"/>
    <property type="match status" value="1"/>
</dbReference>
<protein>
    <recommendedName>
        <fullName evidence="8">Endoglucanase</fullName>
        <ecNumber evidence="8">3.2.1.4</ecNumber>
    </recommendedName>
</protein>
<dbReference type="InterPro" id="IPR008928">
    <property type="entry name" value="6-hairpin_glycosidase_sf"/>
</dbReference>
<organism evidence="11 12">
    <name type="scientific">Anaerorhabdus furcosa</name>
    <dbReference type="NCBI Taxonomy" id="118967"/>
    <lineage>
        <taxon>Bacteria</taxon>
        <taxon>Bacillati</taxon>
        <taxon>Bacillota</taxon>
        <taxon>Erysipelotrichia</taxon>
        <taxon>Erysipelotrichales</taxon>
        <taxon>Erysipelotrichaceae</taxon>
        <taxon>Anaerorhabdus</taxon>
    </lineage>
</organism>
<keyword evidence="2 6" id="KW-0378">Hydrolase</keyword>
<dbReference type="Pfam" id="PF00759">
    <property type="entry name" value="Glyco_hydro_9"/>
    <property type="match status" value="1"/>
</dbReference>
<evidence type="ECO:0000256" key="3">
    <source>
        <dbReference type="ARBA" id="ARBA00023277"/>
    </source>
</evidence>
<feature type="active site" evidence="7">
    <location>
        <position position="704"/>
    </location>
</feature>
<accession>A0A1T4LSD4</accession>
<dbReference type="Gene3D" id="2.60.40.10">
    <property type="entry name" value="Immunoglobulins"/>
    <property type="match status" value="1"/>
</dbReference>
<dbReference type="InterPro" id="IPR001701">
    <property type="entry name" value="Glyco_hydro_9"/>
</dbReference>
<evidence type="ECO:0000256" key="4">
    <source>
        <dbReference type="ARBA" id="ARBA00023295"/>
    </source>
</evidence>
<gene>
    <name evidence="11" type="ORF">SAMN02745191_1021</name>
</gene>
<dbReference type="SUPFAM" id="SSF49785">
    <property type="entry name" value="Galactose-binding domain-like"/>
    <property type="match status" value="1"/>
</dbReference>
<dbReference type="PROSITE" id="PS00592">
    <property type="entry name" value="GH9_2"/>
    <property type="match status" value="1"/>
</dbReference>
<feature type="domain" description="Cellulase Ig-like" evidence="10">
    <location>
        <begin position="201"/>
        <end position="276"/>
    </location>
</feature>
<dbReference type="InterPro" id="IPR018221">
    <property type="entry name" value="Glyco_hydro_9_His_AS"/>
</dbReference>
<feature type="active site" evidence="6">
    <location>
        <position position="661"/>
    </location>
</feature>
<dbReference type="RefSeq" id="WP_078711444.1">
    <property type="nucleotide sequence ID" value="NZ_FUWY01000002.1"/>
</dbReference>
<dbReference type="InterPro" id="IPR033126">
    <property type="entry name" value="Glyco_hydro_9_Asp/Glu_AS"/>
</dbReference>
<dbReference type="SUPFAM" id="SSF48208">
    <property type="entry name" value="Six-hairpin glycosidases"/>
    <property type="match status" value="1"/>
</dbReference>
<dbReference type="PANTHER" id="PTHR22298">
    <property type="entry name" value="ENDO-1,4-BETA-GLUCANASE"/>
    <property type="match status" value="1"/>
</dbReference>
<evidence type="ECO:0000259" key="10">
    <source>
        <dbReference type="Pfam" id="PF02927"/>
    </source>
</evidence>
<dbReference type="InterPro" id="IPR008979">
    <property type="entry name" value="Galactose-bd-like_sf"/>
</dbReference>
<dbReference type="PROSITE" id="PS00698">
    <property type="entry name" value="GH9_3"/>
    <property type="match status" value="1"/>
</dbReference>
<dbReference type="Gene3D" id="1.50.10.10">
    <property type="match status" value="1"/>
</dbReference>
<reference evidence="12" key="1">
    <citation type="submission" date="2017-02" db="EMBL/GenBank/DDBJ databases">
        <authorList>
            <person name="Varghese N."/>
            <person name="Submissions S."/>
        </authorList>
    </citation>
    <scope>NUCLEOTIDE SEQUENCE [LARGE SCALE GENOMIC DNA]</scope>
    <source>
        <strain evidence="12">ATCC 25662</strain>
    </source>
</reference>
<name>A0A1T4LSD4_9FIRM</name>
<dbReference type="GO" id="GO:0030245">
    <property type="term" value="P:cellulose catabolic process"/>
    <property type="evidence" value="ECO:0007669"/>
    <property type="project" value="UniProtKB-KW"/>
</dbReference>
<proteinExistence type="inferred from homology"/>
<evidence type="ECO:0000256" key="1">
    <source>
        <dbReference type="ARBA" id="ARBA00007072"/>
    </source>
</evidence>
<keyword evidence="12" id="KW-1185">Reference proteome</keyword>
<dbReference type="InterPro" id="IPR014756">
    <property type="entry name" value="Ig_E-set"/>
</dbReference>
<evidence type="ECO:0000256" key="7">
    <source>
        <dbReference type="PROSITE-ProRule" id="PRU10060"/>
    </source>
</evidence>
<feature type="active site" evidence="7">
    <location>
        <position position="713"/>
    </location>
</feature>
<keyword evidence="4 6" id="KW-0326">Glycosidase</keyword>
<evidence type="ECO:0000256" key="6">
    <source>
        <dbReference type="PROSITE-ProRule" id="PRU10059"/>
    </source>
</evidence>
<dbReference type="Gene3D" id="2.60.120.260">
    <property type="entry name" value="Galactose-binding domain-like"/>
    <property type="match status" value="1"/>
</dbReference>
<comment type="catalytic activity">
    <reaction evidence="8">
        <text>Endohydrolysis of (1-&gt;4)-beta-D-glucosidic linkages in cellulose, lichenin and cereal beta-D-glucans.</text>
        <dbReference type="EC" id="3.2.1.4"/>
    </reaction>
</comment>
<evidence type="ECO:0000256" key="5">
    <source>
        <dbReference type="ARBA" id="ARBA00023326"/>
    </source>
</evidence>
<evidence type="ECO:0000256" key="8">
    <source>
        <dbReference type="RuleBase" id="RU361166"/>
    </source>
</evidence>
<dbReference type="Pfam" id="PF02927">
    <property type="entry name" value="CelD_N"/>
    <property type="match status" value="1"/>
</dbReference>
<dbReference type="AlphaFoldDB" id="A0A1T4LSD4"/>
<dbReference type="Proteomes" id="UP000243297">
    <property type="component" value="Unassembled WGS sequence"/>
</dbReference>
<dbReference type="InterPro" id="IPR013783">
    <property type="entry name" value="Ig-like_fold"/>
</dbReference>
<dbReference type="EMBL" id="FUWY01000002">
    <property type="protein sequence ID" value="SJZ57649.1"/>
    <property type="molecule type" value="Genomic_DNA"/>
</dbReference>
<dbReference type="InterPro" id="IPR004197">
    <property type="entry name" value="Cellulase_Ig-like"/>
</dbReference>
<feature type="domain" description="Glycoside hydrolase family 9" evidence="9">
    <location>
        <begin position="293"/>
        <end position="724"/>
    </location>
</feature>
<evidence type="ECO:0000256" key="2">
    <source>
        <dbReference type="ARBA" id="ARBA00022801"/>
    </source>
</evidence>
<dbReference type="InterPro" id="IPR012341">
    <property type="entry name" value="6hp_glycosidase-like_sf"/>
</dbReference>
<dbReference type="OrthoDB" id="9808897at2"/>
<sequence length="730" mass="81255">MKKLLVLLLSFLIVGMLVSSIFNMSKEENPNIPSSTPTAETQEPPLTKVNYAPIEVDNTTGFETSWYTGASDANVNLQASYNEKVINIEYPGTTLESATFFREGIPFKKGDDYIIVFDIESSVQRNVELILKNADSQEILYKQPIAIGENKQIRVEFNMDKETCWNGEFLLNIGNDGQEVTSSYHTITIRNLNIVNATDSDNSIKVNHIGYRINDQKQAVFPYSQGDSFNVIDVNTGAVVYTGAIKNKVSNSKTGEMNFIGDFTNVMTPGKYRIESQICGTSFEFEIGDHVFKTVATDLLKMLTIQRCGYDLSTDYIGDLAHASCHHTDALIYGTDQIISVRGGWHDAGDYGRYVETGVKTLSDLLFGYMANSAYFEDNLAIPESGNGISDILDEAKYELDWLLKMQTSWGEIYSKVVTPSFAGDIIPEQDNQQLYVVGSSTTTTADFVAIMALASQIYADVDPDFSNKCLEAAKLSWDYLLSSVNNGEIKNPEDIQAGEYRDSKDSDERFYAAIAMWSVTQDKLYLDIAKEVYNQDNTSAQGLSWKDIGGFGRYLYLVNENAKNDKEFYELMKTSLVNDANVLQGIAYSDGYSTALEHYSWGSNGSIADNGILLSMAYNITNEMSYRQLAIEQVNYLLGKNVLNRSYVVGYGQNSPTNMHSRLAKAKNTILKGALVGGANSDRDDALLNELGENTPAAKMYLDRYNSYSTNEVSIYWNSGLLHLILSLD</sequence>
<keyword evidence="5 6" id="KW-0624">Polysaccharide degradation</keyword>
<evidence type="ECO:0000313" key="11">
    <source>
        <dbReference type="EMBL" id="SJZ57649.1"/>
    </source>
</evidence>
<dbReference type="STRING" id="118967.SAMN02745191_1021"/>
<keyword evidence="8" id="KW-0136">Cellulose degradation</keyword>
<keyword evidence="3 6" id="KW-0119">Carbohydrate metabolism</keyword>
<dbReference type="GO" id="GO:0008810">
    <property type="term" value="F:cellulase activity"/>
    <property type="evidence" value="ECO:0007669"/>
    <property type="project" value="UniProtKB-EC"/>
</dbReference>